<evidence type="ECO:0000256" key="7">
    <source>
        <dbReference type="SAM" id="SignalP"/>
    </source>
</evidence>
<keyword evidence="1" id="KW-1003">Cell membrane</keyword>
<keyword evidence="4" id="KW-0564">Palmitate</keyword>
<feature type="region of interest" description="Disordered" evidence="6">
    <location>
        <begin position="34"/>
        <end position="66"/>
    </location>
</feature>
<dbReference type="EMBL" id="DXGC01000009">
    <property type="protein sequence ID" value="HIW90221.1"/>
    <property type="molecule type" value="Genomic_DNA"/>
</dbReference>
<feature type="chain" id="PRO_5039615510" evidence="7">
    <location>
        <begin position="34"/>
        <end position="195"/>
    </location>
</feature>
<dbReference type="AlphaFoldDB" id="A0A9D1RPC2"/>
<evidence type="ECO:0000256" key="3">
    <source>
        <dbReference type="ARBA" id="ARBA00023136"/>
    </source>
</evidence>
<protein>
    <submittedName>
        <fullName evidence="8">LppP/LprE family lipoprotein</fullName>
    </submittedName>
</protein>
<evidence type="ECO:0000313" key="9">
    <source>
        <dbReference type="Proteomes" id="UP000824190"/>
    </source>
</evidence>
<evidence type="ECO:0000256" key="2">
    <source>
        <dbReference type="ARBA" id="ARBA00022729"/>
    </source>
</evidence>
<comment type="caution">
    <text evidence="8">The sequence shown here is derived from an EMBL/GenBank/DDBJ whole genome shotgun (WGS) entry which is preliminary data.</text>
</comment>
<evidence type="ECO:0000256" key="6">
    <source>
        <dbReference type="SAM" id="MobiDB-lite"/>
    </source>
</evidence>
<gene>
    <name evidence="8" type="ORF">H9870_00915</name>
</gene>
<name>A0A9D1RPC2_9CORY</name>
<evidence type="ECO:0000256" key="5">
    <source>
        <dbReference type="ARBA" id="ARBA00023288"/>
    </source>
</evidence>
<dbReference type="Proteomes" id="UP000824190">
    <property type="component" value="Unassembled WGS sequence"/>
</dbReference>
<dbReference type="InterPro" id="IPR025971">
    <property type="entry name" value="LppP/LprE"/>
</dbReference>
<sequence>MTSRTTKSRTKTKRSRALAVTTATLLAFGGGTATIATSGAQEDPSEVSTQQPPSEDVQLPERNADEAAQYAADIVTDIEQSPWTDVGAMKRDYDPNQSLSAITLDVEEAHGGTPRQTALFAGSHYIGTTTPEAYPFQTTERVSDNVIKVNYRWLQPGDVQTEPSGSATSYYTLHPHGIERTGTLPPEGVGVPPVA</sequence>
<evidence type="ECO:0000256" key="1">
    <source>
        <dbReference type="ARBA" id="ARBA00022475"/>
    </source>
</evidence>
<evidence type="ECO:0000256" key="4">
    <source>
        <dbReference type="ARBA" id="ARBA00023139"/>
    </source>
</evidence>
<keyword evidence="3" id="KW-0472">Membrane</keyword>
<accession>A0A9D1RPC2</accession>
<dbReference type="Pfam" id="PF14041">
    <property type="entry name" value="Lipoprotein_21"/>
    <property type="match status" value="1"/>
</dbReference>
<proteinExistence type="predicted"/>
<feature type="signal peptide" evidence="7">
    <location>
        <begin position="1"/>
        <end position="33"/>
    </location>
</feature>
<reference evidence="8" key="1">
    <citation type="journal article" date="2021" name="PeerJ">
        <title>Extensive microbial diversity within the chicken gut microbiome revealed by metagenomics and culture.</title>
        <authorList>
            <person name="Gilroy R."/>
            <person name="Ravi A."/>
            <person name="Getino M."/>
            <person name="Pursley I."/>
            <person name="Horton D.L."/>
            <person name="Alikhan N.F."/>
            <person name="Baker D."/>
            <person name="Gharbi K."/>
            <person name="Hall N."/>
            <person name="Watson M."/>
            <person name="Adriaenssens E.M."/>
            <person name="Foster-Nyarko E."/>
            <person name="Jarju S."/>
            <person name="Secka A."/>
            <person name="Antonio M."/>
            <person name="Oren A."/>
            <person name="Chaudhuri R.R."/>
            <person name="La Ragione R."/>
            <person name="Hildebrand F."/>
            <person name="Pallen M.J."/>
        </authorList>
    </citation>
    <scope>NUCLEOTIDE SEQUENCE</scope>
    <source>
        <strain evidence="8">CHK32-1732</strain>
    </source>
</reference>
<reference evidence="8" key="2">
    <citation type="submission" date="2021-04" db="EMBL/GenBank/DDBJ databases">
        <authorList>
            <person name="Gilroy R."/>
        </authorList>
    </citation>
    <scope>NUCLEOTIDE SEQUENCE</scope>
    <source>
        <strain evidence="8">CHK32-1732</strain>
    </source>
</reference>
<evidence type="ECO:0000313" key="8">
    <source>
        <dbReference type="EMBL" id="HIW90221.1"/>
    </source>
</evidence>
<organism evidence="8 9">
    <name type="scientific">Candidatus Corynebacterium avicola</name>
    <dbReference type="NCBI Taxonomy" id="2838527"/>
    <lineage>
        <taxon>Bacteria</taxon>
        <taxon>Bacillati</taxon>
        <taxon>Actinomycetota</taxon>
        <taxon>Actinomycetes</taxon>
        <taxon>Mycobacteriales</taxon>
        <taxon>Corynebacteriaceae</taxon>
        <taxon>Corynebacterium</taxon>
    </lineage>
</organism>
<keyword evidence="5 8" id="KW-0449">Lipoprotein</keyword>
<keyword evidence="2 7" id="KW-0732">Signal</keyword>